<dbReference type="Proteomes" id="UP000050761">
    <property type="component" value="Unassembled WGS sequence"/>
</dbReference>
<evidence type="ECO:0000313" key="3">
    <source>
        <dbReference type="EMBL" id="VDP02833.1"/>
    </source>
</evidence>
<proteinExistence type="predicted"/>
<reference evidence="5" key="2">
    <citation type="submission" date="2019-09" db="UniProtKB">
        <authorList>
            <consortium name="WormBaseParasite"/>
        </authorList>
    </citation>
    <scope>IDENTIFICATION</scope>
</reference>
<evidence type="ECO:0000256" key="2">
    <source>
        <dbReference type="PROSITE-ProRule" id="PRU00124"/>
    </source>
</evidence>
<keyword evidence="4" id="KW-1185">Reference proteome</keyword>
<dbReference type="Pfam" id="PF00057">
    <property type="entry name" value="Ldl_recept_a"/>
    <property type="match status" value="1"/>
</dbReference>
<keyword evidence="1 2" id="KW-1015">Disulfide bond</keyword>
<dbReference type="SMART" id="SM00192">
    <property type="entry name" value="LDLa"/>
    <property type="match status" value="2"/>
</dbReference>
<protein>
    <submittedName>
        <fullName evidence="5">Low-density lipoprotein receptor domain class A</fullName>
    </submittedName>
</protein>
<dbReference type="PRINTS" id="PR00261">
    <property type="entry name" value="LDLRECEPTOR"/>
</dbReference>
<dbReference type="SUPFAM" id="SSF57424">
    <property type="entry name" value="LDL receptor-like module"/>
    <property type="match status" value="2"/>
</dbReference>
<dbReference type="Gene3D" id="4.10.400.10">
    <property type="entry name" value="Low-density Lipoprotein Receptor"/>
    <property type="match status" value="2"/>
</dbReference>
<dbReference type="PROSITE" id="PS50068">
    <property type="entry name" value="LDLRA_2"/>
    <property type="match status" value="1"/>
</dbReference>
<feature type="disulfide bond" evidence="2">
    <location>
        <begin position="56"/>
        <end position="71"/>
    </location>
</feature>
<dbReference type="AlphaFoldDB" id="A0A183G2E2"/>
<dbReference type="WBParaSite" id="HPBE_0001545801-mRNA-1">
    <property type="protein sequence ID" value="HPBE_0001545801-mRNA-1"/>
    <property type="gene ID" value="HPBE_0001545801"/>
</dbReference>
<name>A0A183G2E2_HELPZ</name>
<dbReference type="InterPro" id="IPR002172">
    <property type="entry name" value="LDrepeatLR_classA_rpt"/>
</dbReference>
<dbReference type="OrthoDB" id="9990982at2759"/>
<comment type="caution">
    <text evidence="2">Lacks conserved residue(s) required for the propagation of feature annotation.</text>
</comment>
<dbReference type="InterPro" id="IPR036055">
    <property type="entry name" value="LDL_receptor-like_sf"/>
</dbReference>
<sequence>MCDQSKAGPSCIEWAAHCDGERHCAMGEDESNCRVIETKYLSCENQKQQIPKQKWCDGTAHCHDASDEKYCQ</sequence>
<evidence type="ECO:0000313" key="5">
    <source>
        <dbReference type="WBParaSite" id="HPBE_0001545801-mRNA-1"/>
    </source>
</evidence>
<gene>
    <name evidence="3" type="ORF">HPBE_LOCUS15457</name>
</gene>
<accession>A0A183G2E2</accession>
<evidence type="ECO:0000313" key="4">
    <source>
        <dbReference type="Proteomes" id="UP000050761"/>
    </source>
</evidence>
<reference evidence="3 4" key="1">
    <citation type="submission" date="2018-11" db="EMBL/GenBank/DDBJ databases">
        <authorList>
            <consortium name="Pathogen Informatics"/>
        </authorList>
    </citation>
    <scope>NUCLEOTIDE SEQUENCE [LARGE SCALE GENOMIC DNA]</scope>
</reference>
<accession>A0A3P8E2Y9</accession>
<dbReference type="EMBL" id="UZAH01028863">
    <property type="protein sequence ID" value="VDP02833.1"/>
    <property type="molecule type" value="Genomic_DNA"/>
</dbReference>
<organism evidence="4 5">
    <name type="scientific">Heligmosomoides polygyrus</name>
    <name type="common">Parasitic roundworm</name>
    <dbReference type="NCBI Taxonomy" id="6339"/>
    <lineage>
        <taxon>Eukaryota</taxon>
        <taxon>Metazoa</taxon>
        <taxon>Ecdysozoa</taxon>
        <taxon>Nematoda</taxon>
        <taxon>Chromadorea</taxon>
        <taxon>Rhabditida</taxon>
        <taxon>Rhabditina</taxon>
        <taxon>Rhabditomorpha</taxon>
        <taxon>Strongyloidea</taxon>
        <taxon>Heligmosomidae</taxon>
        <taxon>Heligmosomoides</taxon>
    </lineage>
</organism>
<evidence type="ECO:0000256" key="1">
    <source>
        <dbReference type="ARBA" id="ARBA00023157"/>
    </source>
</evidence>